<evidence type="ECO:0000256" key="3">
    <source>
        <dbReference type="ARBA" id="ARBA00023157"/>
    </source>
</evidence>
<evidence type="ECO:0000256" key="4">
    <source>
        <dbReference type="SAM" id="MobiDB-lite"/>
    </source>
</evidence>
<dbReference type="SUPFAM" id="SSF56496">
    <property type="entry name" value="Fibrinogen C-terminal domain-like"/>
    <property type="match status" value="1"/>
</dbReference>
<dbReference type="PANTHER" id="PTHR47221">
    <property type="entry name" value="FIBRINOGEN ALPHA CHAIN"/>
    <property type="match status" value="1"/>
</dbReference>
<dbReference type="InterPro" id="IPR037579">
    <property type="entry name" value="FIB_ANG-like"/>
</dbReference>
<dbReference type="InterPro" id="IPR002181">
    <property type="entry name" value="Fibrinogen_a/b/g_C_dom"/>
</dbReference>
<dbReference type="GO" id="GO:0030674">
    <property type="term" value="F:protein-macromolecule adaptor activity"/>
    <property type="evidence" value="ECO:0007669"/>
    <property type="project" value="TreeGrafter"/>
</dbReference>
<dbReference type="Gene3D" id="3.90.215.10">
    <property type="entry name" value="Gamma Fibrinogen, chain A, domain 1"/>
    <property type="match status" value="1"/>
</dbReference>
<dbReference type="GO" id="GO:0034116">
    <property type="term" value="P:positive regulation of heterotypic cell-cell adhesion"/>
    <property type="evidence" value="ECO:0007669"/>
    <property type="project" value="TreeGrafter"/>
</dbReference>
<sequence>MEAFNGETEFVEYVGFSIDAESTNYILRFTSYLKSSTVGDSLSGHRNKPFSTKDADHDTYSNSCSERYHGAWWYSRCHSSNLNGQYYQEGVNVPYAKGLVWSRWTGYYQSLKTVTMKTRSAAFTADPVLDPPVPTEVMRRLIDANTDTCLSLASTDMYTFSAVSKRWNLPPRDTCWFEGLVIQTYVPRKLTASFTVRIIGHGLVCANSHFSVMVRSMKSPPCPTAGKYFECALSGFDHGGLTTCVAKCLCDGKDCKHATIHIPEMHEDWDICEITIE</sequence>
<keyword evidence="7" id="KW-1185">Reference proteome</keyword>
<dbReference type="InterPro" id="IPR020837">
    <property type="entry name" value="Fibrinogen_CS"/>
</dbReference>
<evidence type="ECO:0000256" key="2">
    <source>
        <dbReference type="ARBA" id="ARBA00022525"/>
    </source>
</evidence>
<name>A0AAD9K2K3_RIDPI</name>
<keyword evidence="2" id="KW-0964">Secreted</keyword>
<dbReference type="AlphaFoldDB" id="A0AAD9K2K3"/>
<reference evidence="6" key="1">
    <citation type="journal article" date="2023" name="Mol. Biol. Evol.">
        <title>Third-Generation Sequencing Reveals the Adaptive Role of the Epigenome in Three Deep-Sea Polychaetes.</title>
        <authorList>
            <person name="Perez M."/>
            <person name="Aroh O."/>
            <person name="Sun Y."/>
            <person name="Lan Y."/>
            <person name="Juniper S.K."/>
            <person name="Young C.R."/>
            <person name="Angers B."/>
            <person name="Qian P.Y."/>
        </authorList>
    </citation>
    <scope>NUCLEOTIDE SEQUENCE</scope>
    <source>
        <strain evidence="6">R07B-5</strain>
    </source>
</reference>
<evidence type="ECO:0000313" key="6">
    <source>
        <dbReference type="EMBL" id="KAK2162780.1"/>
    </source>
</evidence>
<dbReference type="SMART" id="SM00186">
    <property type="entry name" value="FBG"/>
    <property type="match status" value="1"/>
</dbReference>
<organism evidence="6 7">
    <name type="scientific">Ridgeia piscesae</name>
    <name type="common">Tubeworm</name>
    <dbReference type="NCBI Taxonomy" id="27915"/>
    <lineage>
        <taxon>Eukaryota</taxon>
        <taxon>Metazoa</taxon>
        <taxon>Spiralia</taxon>
        <taxon>Lophotrochozoa</taxon>
        <taxon>Annelida</taxon>
        <taxon>Polychaeta</taxon>
        <taxon>Sedentaria</taxon>
        <taxon>Canalipalpata</taxon>
        <taxon>Sabellida</taxon>
        <taxon>Siboglinidae</taxon>
        <taxon>Ridgeia</taxon>
    </lineage>
</organism>
<gene>
    <name evidence="6" type="ORF">NP493_1489g00022</name>
</gene>
<feature type="domain" description="Fibrinogen C-terminal" evidence="5">
    <location>
        <begin position="1"/>
        <end position="122"/>
    </location>
</feature>
<comment type="subcellular location">
    <subcellularLocation>
        <location evidence="1">Secreted</location>
    </subcellularLocation>
</comment>
<protein>
    <recommendedName>
        <fullName evidence="5">Fibrinogen C-terminal domain-containing protein</fullName>
    </recommendedName>
</protein>
<dbReference type="InterPro" id="IPR014716">
    <property type="entry name" value="Fibrinogen_a/b/g_C_1"/>
</dbReference>
<dbReference type="PANTHER" id="PTHR47221:SF7">
    <property type="entry name" value="FIBRINOGEN BETA CHAIN"/>
    <property type="match status" value="1"/>
</dbReference>
<evidence type="ECO:0000313" key="7">
    <source>
        <dbReference type="Proteomes" id="UP001209878"/>
    </source>
</evidence>
<evidence type="ECO:0000259" key="5">
    <source>
        <dbReference type="PROSITE" id="PS51406"/>
    </source>
</evidence>
<evidence type="ECO:0000256" key="1">
    <source>
        <dbReference type="ARBA" id="ARBA00004613"/>
    </source>
</evidence>
<dbReference type="Pfam" id="PF00147">
    <property type="entry name" value="Fibrinogen_C"/>
    <property type="match status" value="1"/>
</dbReference>
<dbReference type="EMBL" id="JAODUO010001499">
    <property type="protein sequence ID" value="KAK2162780.1"/>
    <property type="molecule type" value="Genomic_DNA"/>
</dbReference>
<dbReference type="PROSITE" id="PS00514">
    <property type="entry name" value="FIBRINOGEN_C_1"/>
    <property type="match status" value="1"/>
</dbReference>
<accession>A0AAD9K2K3</accession>
<feature type="region of interest" description="Disordered" evidence="4">
    <location>
        <begin position="37"/>
        <end position="56"/>
    </location>
</feature>
<comment type="caution">
    <text evidence="6">The sequence shown here is derived from an EMBL/GenBank/DDBJ whole genome shotgun (WGS) entry which is preliminary data.</text>
</comment>
<dbReference type="Proteomes" id="UP001209878">
    <property type="component" value="Unassembled WGS sequence"/>
</dbReference>
<dbReference type="PROSITE" id="PS51406">
    <property type="entry name" value="FIBRINOGEN_C_2"/>
    <property type="match status" value="1"/>
</dbReference>
<dbReference type="InterPro" id="IPR036056">
    <property type="entry name" value="Fibrinogen-like_C"/>
</dbReference>
<dbReference type="GO" id="GO:0005201">
    <property type="term" value="F:extracellular matrix structural constituent"/>
    <property type="evidence" value="ECO:0007669"/>
    <property type="project" value="TreeGrafter"/>
</dbReference>
<proteinExistence type="predicted"/>
<dbReference type="GO" id="GO:0005577">
    <property type="term" value="C:fibrinogen complex"/>
    <property type="evidence" value="ECO:0007669"/>
    <property type="project" value="TreeGrafter"/>
</dbReference>
<keyword evidence="3" id="KW-1015">Disulfide bond</keyword>